<protein>
    <submittedName>
        <fullName evidence="3">Uncharacterized protein</fullName>
    </submittedName>
</protein>
<feature type="region of interest" description="Disordered" evidence="1">
    <location>
        <begin position="24"/>
        <end position="58"/>
    </location>
</feature>
<sequence length="194" mass="21242">MRTRVRLHRGNVLHGALDDTSIQLSAGIDDGGRSGVPDRRSSGARTHGAQTTNLSQATDHTAAWSIAHQKCLSNASSRRSAPQRRTCSPADLRLPSAVRLDSLVEQDEACGDVRLSAEDDDRRRLGQTDTAAHIRWAYGTMRRGPGDFLLAASACDQTDARLRPCLLTRQGAGTRLPTPRAHWPTSSIDARWRR</sequence>
<feature type="compositionally biased region" description="Polar residues" evidence="1">
    <location>
        <begin position="48"/>
        <end position="58"/>
    </location>
</feature>
<feature type="compositionally biased region" description="Basic and acidic residues" evidence="1">
    <location>
        <begin position="30"/>
        <end position="41"/>
    </location>
</feature>
<reference evidence="3" key="1">
    <citation type="submission" date="2022-11" db="UniProtKB">
        <authorList>
            <consortium name="WormBaseParasite"/>
        </authorList>
    </citation>
    <scope>IDENTIFICATION</scope>
</reference>
<dbReference type="WBParaSite" id="PSAMB.scaffold887size39305.g9482.t1">
    <property type="protein sequence ID" value="PSAMB.scaffold887size39305.g9482.t1"/>
    <property type="gene ID" value="PSAMB.scaffold887size39305.g9482"/>
</dbReference>
<keyword evidence="2" id="KW-1185">Reference proteome</keyword>
<evidence type="ECO:0000256" key="1">
    <source>
        <dbReference type="SAM" id="MobiDB-lite"/>
    </source>
</evidence>
<organism evidence="2 3">
    <name type="scientific">Plectus sambesii</name>
    <dbReference type="NCBI Taxonomy" id="2011161"/>
    <lineage>
        <taxon>Eukaryota</taxon>
        <taxon>Metazoa</taxon>
        <taxon>Ecdysozoa</taxon>
        <taxon>Nematoda</taxon>
        <taxon>Chromadorea</taxon>
        <taxon>Plectida</taxon>
        <taxon>Plectina</taxon>
        <taxon>Plectoidea</taxon>
        <taxon>Plectidae</taxon>
        <taxon>Plectus</taxon>
    </lineage>
</organism>
<proteinExistence type="predicted"/>
<evidence type="ECO:0000313" key="3">
    <source>
        <dbReference type="WBParaSite" id="PSAMB.scaffold887size39305.g9482.t1"/>
    </source>
</evidence>
<dbReference type="Proteomes" id="UP000887566">
    <property type="component" value="Unplaced"/>
</dbReference>
<evidence type="ECO:0000313" key="2">
    <source>
        <dbReference type="Proteomes" id="UP000887566"/>
    </source>
</evidence>
<accession>A0A914XKJ0</accession>
<dbReference type="AlphaFoldDB" id="A0A914XKJ0"/>
<name>A0A914XKJ0_9BILA</name>